<feature type="region of interest" description="Disordered" evidence="1">
    <location>
        <begin position="45"/>
        <end position="91"/>
    </location>
</feature>
<dbReference type="Proteomes" id="UP000076738">
    <property type="component" value="Unassembled WGS sequence"/>
</dbReference>
<reference evidence="2 3" key="1">
    <citation type="journal article" date="2016" name="Mol. Biol. Evol.">
        <title>Comparative Genomics of Early-Diverging Mushroom-Forming Fungi Provides Insights into the Origins of Lignocellulose Decay Capabilities.</title>
        <authorList>
            <person name="Nagy L.G."/>
            <person name="Riley R."/>
            <person name="Tritt A."/>
            <person name="Adam C."/>
            <person name="Daum C."/>
            <person name="Floudas D."/>
            <person name="Sun H."/>
            <person name="Yadav J.S."/>
            <person name="Pangilinan J."/>
            <person name="Larsson K.H."/>
            <person name="Matsuura K."/>
            <person name="Barry K."/>
            <person name="Labutti K."/>
            <person name="Kuo R."/>
            <person name="Ohm R.A."/>
            <person name="Bhattacharya S.S."/>
            <person name="Shirouzu T."/>
            <person name="Yoshinaga Y."/>
            <person name="Martin F.M."/>
            <person name="Grigoriev I.V."/>
            <person name="Hibbett D.S."/>
        </authorList>
    </citation>
    <scope>NUCLEOTIDE SEQUENCE [LARGE SCALE GENOMIC DNA]</scope>
    <source>
        <strain evidence="2 3">TUFC12733</strain>
    </source>
</reference>
<feature type="compositionally biased region" description="Gly residues" evidence="1">
    <location>
        <begin position="45"/>
        <end position="66"/>
    </location>
</feature>
<evidence type="ECO:0000313" key="2">
    <source>
        <dbReference type="EMBL" id="KZO97049.1"/>
    </source>
</evidence>
<organism evidence="2 3">
    <name type="scientific">Calocera viscosa (strain TUFC12733)</name>
    <dbReference type="NCBI Taxonomy" id="1330018"/>
    <lineage>
        <taxon>Eukaryota</taxon>
        <taxon>Fungi</taxon>
        <taxon>Dikarya</taxon>
        <taxon>Basidiomycota</taxon>
        <taxon>Agaricomycotina</taxon>
        <taxon>Dacrymycetes</taxon>
        <taxon>Dacrymycetales</taxon>
        <taxon>Dacrymycetaceae</taxon>
        <taxon>Calocera</taxon>
    </lineage>
</organism>
<dbReference type="EMBL" id="KV417281">
    <property type="protein sequence ID" value="KZO97049.1"/>
    <property type="molecule type" value="Genomic_DNA"/>
</dbReference>
<proteinExistence type="predicted"/>
<sequence>MEQCANSDLTCLCTTVSTLSTACRNCWLGLVGLTQAQYTADCAGGGSMSGGSGSSMGMGMSVGNGGSSATSTSSSSASSPTSPPKSDGRRAGVGGALGVVLAAMVVLA</sequence>
<dbReference type="AlphaFoldDB" id="A0A167MTM7"/>
<accession>A0A167MTM7</accession>
<evidence type="ECO:0000256" key="1">
    <source>
        <dbReference type="SAM" id="MobiDB-lite"/>
    </source>
</evidence>
<evidence type="ECO:0000313" key="3">
    <source>
        <dbReference type="Proteomes" id="UP000076738"/>
    </source>
</evidence>
<keyword evidence="3" id="KW-1185">Reference proteome</keyword>
<feature type="compositionally biased region" description="Low complexity" evidence="1">
    <location>
        <begin position="67"/>
        <end position="80"/>
    </location>
</feature>
<protein>
    <submittedName>
        <fullName evidence="2">Uncharacterized protein</fullName>
    </submittedName>
</protein>
<name>A0A167MTM7_CALVF</name>
<gene>
    <name evidence="2" type="ORF">CALVIDRAFT_536518</name>
</gene>